<dbReference type="EMBL" id="JABSNW010000001">
    <property type="protein sequence ID" value="KAL2892004.1"/>
    <property type="molecule type" value="Genomic_DNA"/>
</dbReference>
<dbReference type="GeneID" id="98115607"/>
<dbReference type="PANTHER" id="PTHR36575">
    <property type="entry name" value="BINDING PROTEIN, PUTATIVE (AFU_ORTHOLOGUE AFUA_1G14430)-RELATED"/>
    <property type="match status" value="1"/>
</dbReference>
<evidence type="ECO:0000256" key="6">
    <source>
        <dbReference type="ARBA" id="ARBA00034311"/>
    </source>
</evidence>
<keyword evidence="5" id="KW-0325">Glycoprotein</keyword>
<comment type="cofactor">
    <cofactor evidence="1">
        <name>Cu(2+)</name>
        <dbReference type="ChEBI" id="CHEBI:29036"/>
    </cofactor>
</comment>
<feature type="compositionally biased region" description="Polar residues" evidence="7">
    <location>
        <begin position="301"/>
        <end position="313"/>
    </location>
</feature>
<feature type="region of interest" description="Disordered" evidence="7">
    <location>
        <begin position="191"/>
        <end position="332"/>
    </location>
</feature>
<dbReference type="InterPro" id="IPR004302">
    <property type="entry name" value="Cellulose/chitin-bd_N"/>
</dbReference>
<proteinExistence type="inferred from homology"/>
<evidence type="ECO:0000256" key="4">
    <source>
        <dbReference type="ARBA" id="ARBA00023157"/>
    </source>
</evidence>
<evidence type="ECO:0000256" key="5">
    <source>
        <dbReference type="ARBA" id="ARBA00023180"/>
    </source>
</evidence>
<keyword evidence="4" id="KW-1015">Disulfide bond</keyword>
<evidence type="ECO:0000259" key="8">
    <source>
        <dbReference type="Pfam" id="PF03067"/>
    </source>
</evidence>
<keyword evidence="2" id="KW-0479">Metal-binding</keyword>
<keyword evidence="10" id="KW-1185">Reference proteome</keyword>
<sequence>MKSSVFSIISMASVVYGHGRVMSPPSRAPGPAFEAACGQSMYNQMTSDPNGNIENMLQNKAANYDPNTCQLPLCRGYKFDDNKDNVQSYTAGQTIDFQVDVAAPHTGIANVSVVDTGSFSTIGEPLISWTNYASSQTGVAANNSVFSVVLPSGLPSICGTAGNCVLQWWWFSEVAQQTYISCVDFTTGSGGSDTGNGGTAPSSAAPSSTYAPSAGNTPAVNTPAGNTPAGNTPAGNTPAGNTPTAPTTLQTSTSASSASTPQPEYGAPANDPAILTAADPTTAPTTAPTTPQANPVAPTGVQPTTPGSKPTSSCKRRRAIRNSGRMYKGASR</sequence>
<evidence type="ECO:0000313" key="10">
    <source>
        <dbReference type="Proteomes" id="UP001610728"/>
    </source>
</evidence>
<comment type="similarity">
    <text evidence="6">Belongs to the polysaccharide monooxygenase AA13 family.</text>
</comment>
<evidence type="ECO:0000256" key="3">
    <source>
        <dbReference type="ARBA" id="ARBA00023008"/>
    </source>
</evidence>
<evidence type="ECO:0000313" key="9">
    <source>
        <dbReference type="EMBL" id="KAL2892004.1"/>
    </source>
</evidence>
<keyword evidence="3" id="KW-0186">Copper</keyword>
<dbReference type="Proteomes" id="UP001610728">
    <property type="component" value="Unassembled WGS sequence"/>
</dbReference>
<feature type="compositionally biased region" description="Low complexity" evidence="7">
    <location>
        <begin position="272"/>
        <end position="299"/>
    </location>
</feature>
<evidence type="ECO:0000256" key="1">
    <source>
        <dbReference type="ARBA" id="ARBA00001973"/>
    </source>
</evidence>
<gene>
    <name evidence="9" type="ORF">HOO65_011362</name>
</gene>
<feature type="compositionally biased region" description="Low complexity" evidence="7">
    <location>
        <begin position="199"/>
        <end position="263"/>
    </location>
</feature>
<comment type="caution">
    <text evidence="9">The sequence shown here is derived from an EMBL/GenBank/DDBJ whole genome shotgun (WGS) entry which is preliminary data.</text>
</comment>
<evidence type="ECO:0000256" key="2">
    <source>
        <dbReference type="ARBA" id="ARBA00022723"/>
    </source>
</evidence>
<dbReference type="RefSeq" id="XP_070863183.1">
    <property type="nucleotide sequence ID" value="XM_070999954.1"/>
</dbReference>
<dbReference type="PANTHER" id="PTHR36575:SF2">
    <property type="entry name" value="CHITIN-BINDING TYPE-4 DOMAIN-CONTAINING PROTEIN-RELATED"/>
    <property type="match status" value="1"/>
</dbReference>
<reference evidence="9 10" key="1">
    <citation type="submission" date="2020-05" db="EMBL/GenBank/DDBJ databases">
        <title>Ceratocystis lukuohia genome.</title>
        <authorList>
            <person name="Harrington T.C."/>
            <person name="Kim K."/>
            <person name="Mayers C.G."/>
        </authorList>
    </citation>
    <scope>NUCLEOTIDE SEQUENCE [LARGE SCALE GENOMIC DNA]</scope>
    <source>
        <strain evidence="9 10">C4212</strain>
    </source>
</reference>
<accession>A0ABR4MUR5</accession>
<dbReference type="InterPro" id="IPR052282">
    <property type="entry name" value="Starch-active_LPMO"/>
</dbReference>
<name>A0ABR4MUR5_9PEZI</name>
<organism evidence="9 10">
    <name type="scientific">Ceratocystis lukuohia</name>
    <dbReference type="NCBI Taxonomy" id="2019550"/>
    <lineage>
        <taxon>Eukaryota</taxon>
        <taxon>Fungi</taxon>
        <taxon>Dikarya</taxon>
        <taxon>Ascomycota</taxon>
        <taxon>Pezizomycotina</taxon>
        <taxon>Sordariomycetes</taxon>
        <taxon>Hypocreomycetidae</taxon>
        <taxon>Microascales</taxon>
        <taxon>Ceratocystidaceae</taxon>
        <taxon>Ceratocystis</taxon>
    </lineage>
</organism>
<feature type="domain" description="Chitin-binding type-4" evidence="8">
    <location>
        <begin position="18"/>
        <end position="185"/>
    </location>
</feature>
<dbReference type="Gene3D" id="2.70.50.70">
    <property type="match status" value="1"/>
</dbReference>
<protein>
    <submittedName>
        <fullName evidence="9">Chitin binding domain protein</fullName>
    </submittedName>
</protein>
<dbReference type="Pfam" id="PF03067">
    <property type="entry name" value="LPMO_10"/>
    <property type="match status" value="1"/>
</dbReference>
<evidence type="ECO:0000256" key="7">
    <source>
        <dbReference type="SAM" id="MobiDB-lite"/>
    </source>
</evidence>